<proteinExistence type="predicted"/>
<feature type="non-terminal residue" evidence="2">
    <location>
        <position position="56"/>
    </location>
</feature>
<name>A0A8J4J0K0_EUDMI</name>
<evidence type="ECO:0000259" key="1">
    <source>
        <dbReference type="PROSITE" id="PS50878"/>
    </source>
</evidence>
<feature type="domain" description="Reverse transcriptase" evidence="1">
    <location>
        <begin position="1"/>
        <end position="56"/>
    </location>
</feature>
<dbReference type="EMBL" id="VULC01018603">
    <property type="protein sequence ID" value="KAF1509134.1"/>
    <property type="molecule type" value="Genomic_DNA"/>
</dbReference>
<accession>A0A8J4J0K0</accession>
<sequence length="56" mass="5962">MSKWRLVTSGVPQGSVVGPVLFNIFINDIDSGIKFAGDTKLSGAVDTPEGRDAIQR</sequence>
<keyword evidence="3" id="KW-1185">Reference proteome</keyword>
<dbReference type="AlphaFoldDB" id="A0A8J4J0K0"/>
<dbReference type="OrthoDB" id="416454at2759"/>
<dbReference type="PANTHER" id="PTHR33332">
    <property type="entry name" value="REVERSE TRANSCRIPTASE DOMAIN-CONTAINING PROTEIN"/>
    <property type="match status" value="1"/>
</dbReference>
<evidence type="ECO:0000313" key="3">
    <source>
        <dbReference type="Proteomes" id="UP000782854"/>
    </source>
</evidence>
<reference evidence="2" key="1">
    <citation type="journal article" date="2019" name="Gigascience">
        <title>High-coverage genomes to elucidate the evolution of penguins.</title>
        <authorList>
            <person name="Pan H."/>
            <person name="Cole T.L."/>
            <person name="Bi X."/>
            <person name="Fang M."/>
            <person name="Zhou C."/>
            <person name="Yang Z."/>
            <person name="Ksepka D.T."/>
            <person name="Hart T."/>
            <person name="Bouzat J.L."/>
            <person name="Argilla L.S."/>
            <person name="Bertelsen M.F."/>
            <person name="Boersma P.D."/>
            <person name="Bost C.A."/>
            <person name="Cherel Y."/>
            <person name="Dann P."/>
            <person name="Fiddaman S.R."/>
            <person name="Howard P."/>
            <person name="Labuschagne K."/>
            <person name="Mattern T."/>
            <person name="Miller G."/>
            <person name="Parker P."/>
            <person name="Phillips R.A."/>
            <person name="Quillfeldt P."/>
            <person name="Ryan P.G."/>
            <person name="Taylor H."/>
            <person name="Thompson D.R."/>
            <person name="Young M.J."/>
            <person name="Ellegaard M.R."/>
            <person name="Gilbert M.T.P."/>
            <person name="Sinding M.S."/>
            <person name="Pacheco G."/>
            <person name="Shepherd L.D."/>
            <person name="Tennyson A.J.D."/>
            <person name="Grosser S."/>
            <person name="Kay E."/>
            <person name="Nupen L.J."/>
            <person name="Ellenberg U."/>
            <person name="Houston D.M."/>
            <person name="Reeve A.H."/>
            <person name="Johnson K."/>
            <person name="Masello J.F."/>
            <person name="Stracke T."/>
            <person name="McKinlay B."/>
            <person name="Borboroglu P.G."/>
            <person name="Zhang D.X."/>
            <person name="Zhang G."/>
        </authorList>
    </citation>
    <scope>NUCLEOTIDE SEQUENCE</scope>
    <source>
        <strain evidence="2">Gonzo</strain>
    </source>
</reference>
<comment type="caution">
    <text evidence="2">The sequence shown here is derived from an EMBL/GenBank/DDBJ whole genome shotgun (WGS) entry which is preliminary data.</text>
</comment>
<dbReference type="Proteomes" id="UP000782854">
    <property type="component" value="Unassembled WGS sequence"/>
</dbReference>
<gene>
    <name evidence="2" type="ORF">FQV19_0002212</name>
</gene>
<organism evidence="2 3">
    <name type="scientific">Eudyptula minor</name>
    <name type="common">Little blue penguin</name>
    <name type="synonym">Aptenodytes minor</name>
    <dbReference type="NCBI Taxonomy" id="37083"/>
    <lineage>
        <taxon>Eukaryota</taxon>
        <taxon>Metazoa</taxon>
        <taxon>Chordata</taxon>
        <taxon>Craniata</taxon>
        <taxon>Vertebrata</taxon>
        <taxon>Euteleostomi</taxon>
        <taxon>Archelosauria</taxon>
        <taxon>Archosauria</taxon>
        <taxon>Dinosauria</taxon>
        <taxon>Saurischia</taxon>
        <taxon>Theropoda</taxon>
        <taxon>Coelurosauria</taxon>
        <taxon>Aves</taxon>
        <taxon>Neognathae</taxon>
        <taxon>Neoaves</taxon>
        <taxon>Aequornithes</taxon>
        <taxon>Sphenisciformes</taxon>
        <taxon>Spheniscidae</taxon>
        <taxon>Eudyptula</taxon>
    </lineage>
</organism>
<evidence type="ECO:0000313" key="2">
    <source>
        <dbReference type="EMBL" id="KAF1509134.1"/>
    </source>
</evidence>
<dbReference type="PROSITE" id="PS50878">
    <property type="entry name" value="RT_POL"/>
    <property type="match status" value="1"/>
</dbReference>
<feature type="non-terminal residue" evidence="2">
    <location>
        <position position="1"/>
    </location>
</feature>
<dbReference type="InterPro" id="IPR000477">
    <property type="entry name" value="RT_dom"/>
</dbReference>
<protein>
    <recommendedName>
        <fullName evidence="1">Reverse transcriptase domain-containing protein</fullName>
    </recommendedName>
</protein>